<evidence type="ECO:0000313" key="1">
    <source>
        <dbReference type="EMBL" id="REE04246.1"/>
    </source>
</evidence>
<protein>
    <submittedName>
        <fullName evidence="1">Uncharacterized protein</fullName>
    </submittedName>
</protein>
<name>A0A3D9LF22_9MICC</name>
<evidence type="ECO:0000313" key="2">
    <source>
        <dbReference type="Proteomes" id="UP000256727"/>
    </source>
</evidence>
<dbReference type="EMBL" id="QREH01000001">
    <property type="protein sequence ID" value="REE04246.1"/>
    <property type="molecule type" value="Genomic_DNA"/>
</dbReference>
<dbReference type="InterPro" id="IPR046275">
    <property type="entry name" value="DUF6308"/>
</dbReference>
<dbReference type="Pfam" id="PF19827">
    <property type="entry name" value="DUF6308"/>
    <property type="match status" value="1"/>
</dbReference>
<gene>
    <name evidence="1" type="ORF">C8E99_2074</name>
</gene>
<sequence length="230" mass="25881">MPLKAMSQIEDDEAVRFINRYFELQSNGRPLYTGSRFETFAGGGDVVEPNRITPADLIAVSMLAVHVPGQAALGITETLEKTIEAKLSQIPVEAKLEEITQSEYEQYLGSKESPAHELWELLRQRSDKWNVGPTTTSKILARKRPYLIPVYDSIVRKQSGLPHSGPQWERWFHAFSAMEENGLAEKLRSIREVSGQVHLSLLRVLDIVLWMKGSGYAKVVETVGDEEESV</sequence>
<dbReference type="OrthoDB" id="5178186at2"/>
<reference evidence="1 2" key="1">
    <citation type="submission" date="2018-07" db="EMBL/GenBank/DDBJ databases">
        <title>Sequencing the genomes of 1000 actinobacteria strains.</title>
        <authorList>
            <person name="Klenk H.-P."/>
        </authorList>
    </citation>
    <scope>NUCLEOTIDE SEQUENCE [LARGE SCALE GENOMIC DNA]</scope>
    <source>
        <strain evidence="1 2">DSM 14442</strain>
    </source>
</reference>
<dbReference type="Proteomes" id="UP000256727">
    <property type="component" value="Unassembled WGS sequence"/>
</dbReference>
<proteinExistence type="predicted"/>
<keyword evidence="2" id="KW-1185">Reference proteome</keyword>
<organism evidence="1 2">
    <name type="scientific">Citricoccus muralis</name>
    <dbReference type="NCBI Taxonomy" id="169134"/>
    <lineage>
        <taxon>Bacteria</taxon>
        <taxon>Bacillati</taxon>
        <taxon>Actinomycetota</taxon>
        <taxon>Actinomycetes</taxon>
        <taxon>Micrococcales</taxon>
        <taxon>Micrococcaceae</taxon>
        <taxon>Citricoccus</taxon>
    </lineage>
</organism>
<comment type="caution">
    <text evidence="1">The sequence shown here is derived from an EMBL/GenBank/DDBJ whole genome shotgun (WGS) entry which is preliminary data.</text>
</comment>
<dbReference type="AlphaFoldDB" id="A0A3D9LF22"/>
<accession>A0A3D9LF22</accession>
<dbReference type="RefSeq" id="WP_115932217.1">
    <property type="nucleotide sequence ID" value="NZ_QREH01000001.1"/>
</dbReference>